<dbReference type="InterPro" id="IPR036259">
    <property type="entry name" value="MFS_trans_sf"/>
</dbReference>
<comment type="caution">
    <text evidence="11">The sequence shown here is derived from an EMBL/GenBank/DDBJ whole genome shotgun (WGS) entry which is preliminary data.</text>
</comment>
<keyword evidence="7 9" id="KW-0472">Membrane</keyword>
<feature type="transmembrane region" description="Helical" evidence="9">
    <location>
        <begin position="229"/>
        <end position="246"/>
    </location>
</feature>
<name>A0A7X5UXA7_9SPHN</name>
<dbReference type="InterPro" id="IPR004638">
    <property type="entry name" value="EmrB-like"/>
</dbReference>
<dbReference type="Pfam" id="PF07690">
    <property type="entry name" value="MFS_1"/>
    <property type="match status" value="1"/>
</dbReference>
<feature type="transmembrane region" description="Helical" evidence="9">
    <location>
        <begin position="329"/>
        <end position="351"/>
    </location>
</feature>
<evidence type="ECO:0000256" key="4">
    <source>
        <dbReference type="ARBA" id="ARBA00022475"/>
    </source>
</evidence>
<accession>A0A7X5UXA7</accession>
<dbReference type="GO" id="GO:0005886">
    <property type="term" value="C:plasma membrane"/>
    <property type="evidence" value="ECO:0007669"/>
    <property type="project" value="UniProtKB-SubCell"/>
</dbReference>
<evidence type="ECO:0000256" key="2">
    <source>
        <dbReference type="ARBA" id="ARBA00008537"/>
    </source>
</evidence>
<dbReference type="EMBL" id="JAASQV010000001">
    <property type="protein sequence ID" value="NIJ63994.1"/>
    <property type="molecule type" value="Genomic_DNA"/>
</dbReference>
<keyword evidence="12" id="KW-1185">Reference proteome</keyword>
<dbReference type="PANTHER" id="PTHR42718">
    <property type="entry name" value="MAJOR FACILITATOR SUPERFAMILY MULTIDRUG TRANSPORTER MFSC"/>
    <property type="match status" value="1"/>
</dbReference>
<evidence type="ECO:0000256" key="7">
    <source>
        <dbReference type="ARBA" id="ARBA00023136"/>
    </source>
</evidence>
<dbReference type="InterPro" id="IPR020846">
    <property type="entry name" value="MFS_dom"/>
</dbReference>
<evidence type="ECO:0000256" key="8">
    <source>
        <dbReference type="SAM" id="MobiDB-lite"/>
    </source>
</evidence>
<dbReference type="PRINTS" id="PR01036">
    <property type="entry name" value="TCRTETB"/>
</dbReference>
<keyword evidence="5 9" id="KW-0812">Transmembrane</keyword>
<evidence type="ECO:0000256" key="9">
    <source>
        <dbReference type="SAM" id="Phobius"/>
    </source>
</evidence>
<feature type="transmembrane region" description="Helical" evidence="9">
    <location>
        <begin position="78"/>
        <end position="97"/>
    </location>
</feature>
<feature type="transmembrane region" description="Helical" evidence="9">
    <location>
        <begin position="168"/>
        <end position="189"/>
    </location>
</feature>
<organism evidence="11 12">
    <name type="scientific">Sphingomonas leidyi</name>
    <dbReference type="NCBI Taxonomy" id="68569"/>
    <lineage>
        <taxon>Bacteria</taxon>
        <taxon>Pseudomonadati</taxon>
        <taxon>Pseudomonadota</taxon>
        <taxon>Alphaproteobacteria</taxon>
        <taxon>Sphingomonadales</taxon>
        <taxon>Sphingomonadaceae</taxon>
        <taxon>Sphingomonas</taxon>
    </lineage>
</organism>
<evidence type="ECO:0000313" key="11">
    <source>
        <dbReference type="EMBL" id="NIJ63994.1"/>
    </source>
</evidence>
<dbReference type="Gene3D" id="1.20.1250.20">
    <property type="entry name" value="MFS general substrate transporter like domains"/>
    <property type="match status" value="1"/>
</dbReference>
<feature type="compositionally biased region" description="Pro residues" evidence="8">
    <location>
        <begin position="17"/>
        <end position="26"/>
    </location>
</feature>
<keyword evidence="3" id="KW-0813">Transport</keyword>
<dbReference type="InterPro" id="IPR011701">
    <property type="entry name" value="MFS"/>
</dbReference>
<evidence type="ECO:0000256" key="5">
    <source>
        <dbReference type="ARBA" id="ARBA00022692"/>
    </source>
</evidence>
<feature type="transmembrane region" description="Helical" evidence="9">
    <location>
        <begin position="109"/>
        <end position="128"/>
    </location>
</feature>
<dbReference type="AlphaFoldDB" id="A0A7X5UXA7"/>
<feature type="transmembrane region" description="Helical" evidence="9">
    <location>
        <begin position="195"/>
        <end position="217"/>
    </location>
</feature>
<evidence type="ECO:0000256" key="3">
    <source>
        <dbReference type="ARBA" id="ARBA00022448"/>
    </source>
</evidence>
<dbReference type="NCBIfam" id="TIGR00711">
    <property type="entry name" value="efflux_EmrB"/>
    <property type="match status" value="1"/>
</dbReference>
<feature type="compositionally biased region" description="Low complexity" evidence="8">
    <location>
        <begin position="1"/>
        <end position="15"/>
    </location>
</feature>
<evidence type="ECO:0000259" key="10">
    <source>
        <dbReference type="PROSITE" id="PS50850"/>
    </source>
</evidence>
<dbReference type="CDD" id="cd17503">
    <property type="entry name" value="MFS_LmrB_MDR_like"/>
    <property type="match status" value="1"/>
</dbReference>
<feature type="transmembrane region" description="Helical" evidence="9">
    <location>
        <begin position="363"/>
        <end position="384"/>
    </location>
</feature>
<keyword evidence="6 9" id="KW-1133">Transmembrane helix</keyword>
<gene>
    <name evidence="11" type="ORF">FHR20_000925</name>
</gene>
<evidence type="ECO:0000256" key="1">
    <source>
        <dbReference type="ARBA" id="ARBA00004651"/>
    </source>
</evidence>
<feature type="domain" description="Major facilitator superfamily (MFS) profile" evidence="10">
    <location>
        <begin position="43"/>
        <end position="528"/>
    </location>
</feature>
<dbReference type="Gene3D" id="1.20.1720.10">
    <property type="entry name" value="Multidrug resistance protein D"/>
    <property type="match status" value="1"/>
</dbReference>
<proteinExistence type="inferred from homology"/>
<evidence type="ECO:0000256" key="6">
    <source>
        <dbReference type="ARBA" id="ARBA00022989"/>
    </source>
</evidence>
<comment type="subcellular location">
    <subcellularLocation>
        <location evidence="1">Cell membrane</location>
        <topology evidence="1">Multi-pass membrane protein</topology>
    </subcellularLocation>
</comment>
<dbReference type="PANTHER" id="PTHR42718:SF9">
    <property type="entry name" value="MAJOR FACILITATOR SUPERFAMILY MULTIDRUG TRANSPORTER MFSC"/>
    <property type="match status" value="1"/>
</dbReference>
<protein>
    <submittedName>
        <fullName evidence="11">DHA2 family multidrug resistance protein</fullName>
    </submittedName>
</protein>
<dbReference type="SUPFAM" id="SSF103473">
    <property type="entry name" value="MFS general substrate transporter"/>
    <property type="match status" value="1"/>
</dbReference>
<feature type="transmembrane region" description="Helical" evidence="9">
    <location>
        <begin position="506"/>
        <end position="523"/>
    </location>
</feature>
<sequence length="539" mass="58220">MATAAPGRATRAGEASPPTPPRPQAAPPGGGGAALPVRYKGLLTLGVMMATIMQILDTTIANVAIPHMQASLGATRDTINWVLTSYIVASAIAIPITGWLSDRIGSRNLFLIATVGFVIASAMCGAAQTLEEMVAFRILQGITAAFLNPLSQTVMLDINAPKDQPKAMSIWGMGIMVGPIMGPLIGGYLTDNFNWRWVFYVNLPVGVVCFAILWWLLPSRPIRRRSFDIFGFTLLSLGIASLQLMLDRGQDQDWFSSTEIWIEMLVAVIALWMFAVHLFTAKNPMFERELWRHRNLVTGIFFMLVIGLVMMATMALLPPMLQNLYGYSVFQTGMLLMPRGFGVVITMFVGAQLIQRGWLDPRWSVGIGLTIAALSLWEMSGWTLEMGSTPFIVSGFVQGLGLGLVFMPLNGLAFAGLPPHFRTEGSSLLNLTRNIGASVGISAVSAILAQNIQRSHQYLGEHVTATTMNGLGSLVQGMGQQGAMITGLIDAEVNRQAAMIAYLNDFWLMAIVTAVSVPLVVLLQKPGGKVENDPAAAGH</sequence>
<evidence type="ECO:0000313" key="12">
    <source>
        <dbReference type="Proteomes" id="UP000564677"/>
    </source>
</evidence>
<feature type="region of interest" description="Disordered" evidence="8">
    <location>
        <begin position="1"/>
        <end position="32"/>
    </location>
</feature>
<comment type="similarity">
    <text evidence="2">Belongs to the major facilitator superfamily. EmrB family.</text>
</comment>
<feature type="transmembrane region" description="Helical" evidence="9">
    <location>
        <begin position="396"/>
        <end position="416"/>
    </location>
</feature>
<feature type="transmembrane region" description="Helical" evidence="9">
    <location>
        <begin position="42"/>
        <end position="66"/>
    </location>
</feature>
<dbReference type="PROSITE" id="PS50850">
    <property type="entry name" value="MFS"/>
    <property type="match status" value="1"/>
</dbReference>
<feature type="transmembrane region" description="Helical" evidence="9">
    <location>
        <begin position="258"/>
        <end position="276"/>
    </location>
</feature>
<feature type="transmembrane region" description="Helical" evidence="9">
    <location>
        <begin position="134"/>
        <end position="156"/>
    </location>
</feature>
<feature type="transmembrane region" description="Helical" evidence="9">
    <location>
        <begin position="296"/>
        <end position="317"/>
    </location>
</feature>
<dbReference type="GO" id="GO:0022857">
    <property type="term" value="F:transmembrane transporter activity"/>
    <property type="evidence" value="ECO:0007669"/>
    <property type="project" value="InterPro"/>
</dbReference>
<dbReference type="Proteomes" id="UP000564677">
    <property type="component" value="Unassembled WGS sequence"/>
</dbReference>
<keyword evidence="4" id="KW-1003">Cell membrane</keyword>
<reference evidence="11 12" key="1">
    <citation type="submission" date="2020-03" db="EMBL/GenBank/DDBJ databases">
        <title>Genomic Encyclopedia of Type Strains, Phase IV (KMG-IV): sequencing the most valuable type-strain genomes for metagenomic binning, comparative biology and taxonomic classification.</title>
        <authorList>
            <person name="Goeker M."/>
        </authorList>
    </citation>
    <scope>NUCLEOTIDE SEQUENCE [LARGE SCALE GENOMIC DNA]</scope>
    <source>
        <strain evidence="11 12">DSM 4733</strain>
    </source>
</reference>